<comment type="function">
    <text evidence="1">Phosphorylates (R)-pantoate to form (R)-4-phosphopantoate in the CoA biosynthesis pathway.</text>
</comment>
<sequence>MTSIVTAANVRAITDSPDLITIECNYLAPIPAADGQPLPIDARGALGEQALGWPGLPEDCIYQVHVPLHVTGIWLPLWRPARRETGSLGAGLLLEPGAEAEIHTCSSVGCGAEVHVEGHRLDGVPSVLEALWRLLGGPRARVVVRLPVPLAVGYAASAAVALAVAVGEAALRGMNVEEAAALAHEAEVAAGTGLGDVAAMFLGRGLELRLAPGAPGLARVASYPIPVSTIYSLELGRMTTSEMHRELGERLYTLAAPRLARLAQEPSLERFLEEARGFSTEAGFAPPWLVESLDKLVDMGLLLGWYAKKKVTVAVPRPGREDEARRELEKLAQEHSLMLRSHRPASAPLSIRPCRSSRSH</sequence>
<comment type="similarity">
    <text evidence="1">Belongs to the GHMP kinase family. PoK subfamily.</text>
</comment>
<dbReference type="Proteomes" id="UP000196694">
    <property type="component" value="Unassembled WGS sequence"/>
</dbReference>
<dbReference type="HAMAP" id="MF_02223">
    <property type="entry name" value="Pantoate_kinase"/>
    <property type="match status" value="1"/>
</dbReference>
<evidence type="ECO:0000256" key="2">
    <source>
        <dbReference type="SAM" id="MobiDB-lite"/>
    </source>
</evidence>
<feature type="region of interest" description="Disordered" evidence="2">
    <location>
        <begin position="337"/>
        <end position="360"/>
    </location>
</feature>
<keyword evidence="1" id="KW-0808">Transferase</keyword>
<dbReference type="Gene3D" id="3.30.230.10">
    <property type="match status" value="1"/>
</dbReference>
<dbReference type="Pfam" id="PF00288">
    <property type="entry name" value="GHMP_kinases_N"/>
    <property type="match status" value="1"/>
</dbReference>
<keyword evidence="1" id="KW-0173">Coenzyme A biosynthesis</keyword>
<keyword evidence="5" id="KW-1185">Reference proteome</keyword>
<evidence type="ECO:0000313" key="4">
    <source>
        <dbReference type="EMBL" id="OWJ55505.1"/>
    </source>
</evidence>
<dbReference type="InterPro" id="IPR006204">
    <property type="entry name" value="GHMP_kinase_N_dom"/>
</dbReference>
<dbReference type="EMBL" id="NCQP01000001">
    <property type="protein sequence ID" value="OWJ55505.1"/>
    <property type="molecule type" value="Genomic_DNA"/>
</dbReference>
<comment type="catalytic activity">
    <reaction evidence="1">
        <text>(R)-pantoate + ATP = (R)-4-phosphopantoate + ADP + H(+)</text>
        <dbReference type="Rhea" id="RHEA:28246"/>
        <dbReference type="ChEBI" id="CHEBI:15378"/>
        <dbReference type="ChEBI" id="CHEBI:15980"/>
        <dbReference type="ChEBI" id="CHEBI:30616"/>
        <dbReference type="ChEBI" id="CHEBI:61294"/>
        <dbReference type="ChEBI" id="CHEBI:456216"/>
        <dbReference type="EC" id="2.7.1.169"/>
    </reaction>
</comment>
<dbReference type="UniPathway" id="UPA00241"/>
<evidence type="ECO:0000256" key="1">
    <source>
        <dbReference type="HAMAP-Rule" id="MF_02223"/>
    </source>
</evidence>
<name>A0A211YR27_9CREN</name>
<dbReference type="InterPro" id="IPR014721">
    <property type="entry name" value="Ribsml_uS5_D2-typ_fold_subgr"/>
</dbReference>
<dbReference type="PANTHER" id="PTHR42282:SF1">
    <property type="entry name" value="PANTOATE KINASE"/>
    <property type="match status" value="1"/>
</dbReference>
<comment type="caution">
    <text evidence="4">The sequence shown here is derived from an EMBL/GenBank/DDBJ whole genome shotgun (WGS) entry which is preliminary data.</text>
</comment>
<feature type="domain" description="GHMP kinase N-terminal" evidence="3">
    <location>
        <begin position="128"/>
        <end position="203"/>
    </location>
</feature>
<organism evidence="4 5">
    <name type="scientific">Pyrodictium delaneyi</name>
    <dbReference type="NCBI Taxonomy" id="1273541"/>
    <lineage>
        <taxon>Archaea</taxon>
        <taxon>Thermoproteota</taxon>
        <taxon>Thermoprotei</taxon>
        <taxon>Desulfurococcales</taxon>
        <taxon>Pyrodictiaceae</taxon>
        <taxon>Pyrodictium</taxon>
    </lineage>
</organism>
<evidence type="ECO:0000313" key="5">
    <source>
        <dbReference type="Proteomes" id="UP000196694"/>
    </source>
</evidence>
<reference evidence="4 5" key="1">
    <citation type="submission" date="2017-05" db="EMBL/GenBank/DDBJ databases">
        <title>The draft genome of the hyperthermophilic archaeon 'Pyrodictium delaneyi strain Hulk', an iron and nitrate reducer, reveals the capacity for sulfate reduction.</title>
        <authorList>
            <person name="Demey L.M."/>
            <person name="Miller C."/>
            <person name="Manzella M."/>
            <person name="Reguera G."/>
            <person name="Kashefi K."/>
        </authorList>
    </citation>
    <scope>NUCLEOTIDE SEQUENCE [LARGE SCALE GENOMIC DNA]</scope>
    <source>
        <strain evidence="4 5">Hulk</strain>
    </source>
</reference>
<proteinExistence type="inferred from homology"/>
<dbReference type="AlphaFoldDB" id="A0A211YR27"/>
<dbReference type="OrthoDB" id="15544at2157"/>
<dbReference type="InterPro" id="IPR020568">
    <property type="entry name" value="Ribosomal_Su5_D2-typ_SF"/>
</dbReference>
<keyword evidence="1" id="KW-0418">Kinase</keyword>
<dbReference type="GO" id="GO:0016301">
    <property type="term" value="F:kinase activity"/>
    <property type="evidence" value="ECO:0007669"/>
    <property type="project" value="UniProtKB-UniRule"/>
</dbReference>
<evidence type="ECO:0000259" key="3">
    <source>
        <dbReference type="Pfam" id="PF00288"/>
    </source>
</evidence>
<keyword evidence="1" id="KW-0547">Nucleotide-binding</keyword>
<keyword evidence="1" id="KW-0067">ATP-binding</keyword>
<dbReference type="SUPFAM" id="SSF54211">
    <property type="entry name" value="Ribosomal protein S5 domain 2-like"/>
    <property type="match status" value="1"/>
</dbReference>
<dbReference type="InterPro" id="IPR012043">
    <property type="entry name" value="PoK"/>
</dbReference>
<comment type="pathway">
    <text evidence="1">Cofactor biosynthesis; coenzyme A biosynthesis.</text>
</comment>
<dbReference type="EC" id="2.7.1.169" evidence="1"/>
<gene>
    <name evidence="4" type="ORF">Pdsh_01545</name>
</gene>
<dbReference type="PANTHER" id="PTHR42282">
    <property type="entry name" value="PANTOATE KINASE-RELATED"/>
    <property type="match status" value="1"/>
</dbReference>
<protein>
    <recommendedName>
        <fullName evidence="1">Pantoate kinase</fullName>
        <shortName evidence="1">PoK</shortName>
        <ecNumber evidence="1">2.7.1.169</ecNumber>
    </recommendedName>
</protein>
<accession>A0A211YR27</accession>
<dbReference type="GO" id="GO:0015937">
    <property type="term" value="P:coenzyme A biosynthetic process"/>
    <property type="evidence" value="ECO:0007669"/>
    <property type="project" value="UniProtKB-UniRule"/>
</dbReference>
<dbReference type="GO" id="GO:0005524">
    <property type="term" value="F:ATP binding"/>
    <property type="evidence" value="ECO:0007669"/>
    <property type="project" value="UniProtKB-KW"/>
</dbReference>